<dbReference type="AlphaFoldDB" id="A0A8B5Y3C2"/>
<dbReference type="Proteomes" id="UP000317770">
    <property type="component" value="Unassembled WGS sequence"/>
</dbReference>
<proteinExistence type="predicted"/>
<reference evidence="1 2" key="1">
    <citation type="submission" date="2019-07" db="EMBL/GenBank/DDBJ databases">
        <title>Genome assembly of Bacillus simplex strain GGC-P6A.</title>
        <authorList>
            <person name="Jennings M.E."/>
            <person name="Barton H.A."/>
        </authorList>
    </citation>
    <scope>NUCLEOTIDE SEQUENCE [LARGE SCALE GENOMIC DNA]</scope>
    <source>
        <strain evidence="1 2">GGC-P6A</strain>
    </source>
</reference>
<accession>A0A8B5Y3C2</accession>
<evidence type="ECO:0000313" key="2">
    <source>
        <dbReference type="Proteomes" id="UP000317770"/>
    </source>
</evidence>
<gene>
    <name evidence="1" type="ORF">FQP34_07025</name>
</gene>
<protein>
    <submittedName>
        <fullName evidence="1">Uncharacterized protein</fullName>
    </submittedName>
</protein>
<name>A0A8B5Y3C2_9BACI</name>
<sequence>MQSRKPIAKAFKQEVKTIRRDGGYIPINEVDDDVVTIMAKALALKTIERKSQQLELTNKVIEEQKTMVTLSEKIS</sequence>
<dbReference type="EMBL" id="VNKI01000002">
    <property type="protein sequence ID" value="TVX83302.1"/>
    <property type="molecule type" value="Genomic_DNA"/>
</dbReference>
<evidence type="ECO:0000313" key="1">
    <source>
        <dbReference type="EMBL" id="TVX83302.1"/>
    </source>
</evidence>
<dbReference type="RefSeq" id="WP_144477891.1">
    <property type="nucleotide sequence ID" value="NZ_VNKI01000002.1"/>
</dbReference>
<organism evidence="1 2">
    <name type="scientific">Peribacillus simplex</name>
    <dbReference type="NCBI Taxonomy" id="1478"/>
    <lineage>
        <taxon>Bacteria</taxon>
        <taxon>Bacillati</taxon>
        <taxon>Bacillota</taxon>
        <taxon>Bacilli</taxon>
        <taxon>Bacillales</taxon>
        <taxon>Bacillaceae</taxon>
        <taxon>Peribacillus</taxon>
    </lineage>
</organism>
<comment type="caution">
    <text evidence="1">The sequence shown here is derived from an EMBL/GenBank/DDBJ whole genome shotgun (WGS) entry which is preliminary data.</text>
</comment>